<dbReference type="HOGENOM" id="CLU_2386386_0_0_1"/>
<protein>
    <submittedName>
        <fullName evidence="2">Uncharacterized protein</fullName>
    </submittedName>
</protein>
<keyword evidence="1" id="KW-0812">Transmembrane</keyword>
<reference evidence="2 3" key="1">
    <citation type="submission" date="2014-04" db="EMBL/GenBank/DDBJ databases">
        <title>Evolutionary Origins and Diversification of the Mycorrhizal Mutualists.</title>
        <authorList>
            <consortium name="DOE Joint Genome Institute"/>
            <consortium name="Mycorrhizal Genomics Consortium"/>
            <person name="Kohler A."/>
            <person name="Kuo A."/>
            <person name="Nagy L.G."/>
            <person name="Floudas D."/>
            <person name="Copeland A."/>
            <person name="Barry K.W."/>
            <person name="Cichocki N."/>
            <person name="Veneault-Fourrey C."/>
            <person name="LaButti K."/>
            <person name="Lindquist E.A."/>
            <person name="Lipzen A."/>
            <person name="Lundell T."/>
            <person name="Morin E."/>
            <person name="Murat C."/>
            <person name="Riley R."/>
            <person name="Ohm R."/>
            <person name="Sun H."/>
            <person name="Tunlid A."/>
            <person name="Henrissat B."/>
            <person name="Grigoriev I.V."/>
            <person name="Hibbett D.S."/>
            <person name="Martin F."/>
        </authorList>
    </citation>
    <scope>NUCLEOTIDE SEQUENCE [LARGE SCALE GENOMIC DNA]</scope>
    <source>
        <strain evidence="2 3">FD-317 M1</strain>
    </source>
</reference>
<evidence type="ECO:0000256" key="1">
    <source>
        <dbReference type="SAM" id="Phobius"/>
    </source>
</evidence>
<dbReference type="EMBL" id="KN835001">
    <property type="protein sequence ID" value="KIK49797.1"/>
    <property type="molecule type" value="Genomic_DNA"/>
</dbReference>
<keyword evidence="1" id="KW-1133">Transmembrane helix</keyword>
<dbReference type="Proteomes" id="UP000053593">
    <property type="component" value="Unassembled WGS sequence"/>
</dbReference>
<sequence length="94" mass="10365">MEQSKTPAAQGDLKSTTNGLVYVMGLSKSSADELRMQGHRASIRWTSFLFVWIIGIAYRSNIRSRKLRMTIIHGRVPAAVAILAIRHLAGGSIQ</sequence>
<accession>A0A0D0BW64</accession>
<organism evidence="2 3">
    <name type="scientific">Collybiopsis luxurians FD-317 M1</name>
    <dbReference type="NCBI Taxonomy" id="944289"/>
    <lineage>
        <taxon>Eukaryota</taxon>
        <taxon>Fungi</taxon>
        <taxon>Dikarya</taxon>
        <taxon>Basidiomycota</taxon>
        <taxon>Agaricomycotina</taxon>
        <taxon>Agaricomycetes</taxon>
        <taxon>Agaricomycetidae</taxon>
        <taxon>Agaricales</taxon>
        <taxon>Marasmiineae</taxon>
        <taxon>Omphalotaceae</taxon>
        <taxon>Collybiopsis</taxon>
        <taxon>Collybiopsis luxurians</taxon>
    </lineage>
</organism>
<dbReference type="AlphaFoldDB" id="A0A0D0BW64"/>
<gene>
    <name evidence="2" type="ORF">GYMLUDRAFT_253557</name>
</gene>
<name>A0A0D0BW64_9AGAR</name>
<evidence type="ECO:0000313" key="3">
    <source>
        <dbReference type="Proteomes" id="UP000053593"/>
    </source>
</evidence>
<keyword evidence="3" id="KW-1185">Reference proteome</keyword>
<feature type="transmembrane region" description="Helical" evidence="1">
    <location>
        <begin position="42"/>
        <end position="59"/>
    </location>
</feature>
<keyword evidence="1" id="KW-0472">Membrane</keyword>
<evidence type="ECO:0000313" key="2">
    <source>
        <dbReference type="EMBL" id="KIK49797.1"/>
    </source>
</evidence>
<proteinExistence type="predicted"/>